<evidence type="ECO:0008006" key="3">
    <source>
        <dbReference type="Google" id="ProtNLM"/>
    </source>
</evidence>
<dbReference type="OrthoDB" id="185373at2759"/>
<name>A0A8X8CE20_POPTO</name>
<dbReference type="PANTHER" id="PTHR47926">
    <property type="entry name" value="PENTATRICOPEPTIDE REPEAT-CONTAINING PROTEIN"/>
    <property type="match status" value="1"/>
</dbReference>
<comment type="caution">
    <text evidence="1">The sequence shown here is derived from an EMBL/GenBank/DDBJ whole genome shotgun (WGS) entry which is preliminary data.</text>
</comment>
<dbReference type="GO" id="GO:0009451">
    <property type="term" value="P:RNA modification"/>
    <property type="evidence" value="ECO:0007669"/>
    <property type="project" value="InterPro"/>
</dbReference>
<accession>A0A8X8CE20</accession>
<dbReference type="Pfam" id="PF01535">
    <property type="entry name" value="PPR"/>
    <property type="match status" value="1"/>
</dbReference>
<dbReference type="Proteomes" id="UP000886885">
    <property type="component" value="Chromosome 13A"/>
</dbReference>
<sequence>MFSCVKKWEEIVRQLSGLTVRQTARGRKAWMFFDQMLCGDIVSWNSLITGYACRGGFTMVKDLIIDLVMENVIPDTVSMIRLVSAAAETGAPDQGRRAHGKALQLFYEMKEDASPDNVTFVSVLSACSHSGLEIKGLKFSVL</sequence>
<gene>
    <name evidence="1" type="ORF">POTOM_043966</name>
</gene>
<organism evidence="1 2">
    <name type="scientific">Populus tomentosa</name>
    <name type="common">Chinese white poplar</name>
    <dbReference type="NCBI Taxonomy" id="118781"/>
    <lineage>
        <taxon>Eukaryota</taxon>
        <taxon>Viridiplantae</taxon>
        <taxon>Streptophyta</taxon>
        <taxon>Embryophyta</taxon>
        <taxon>Tracheophyta</taxon>
        <taxon>Spermatophyta</taxon>
        <taxon>Magnoliopsida</taxon>
        <taxon>eudicotyledons</taxon>
        <taxon>Gunneridae</taxon>
        <taxon>Pentapetalae</taxon>
        <taxon>rosids</taxon>
        <taxon>fabids</taxon>
        <taxon>Malpighiales</taxon>
        <taxon>Salicaceae</taxon>
        <taxon>Saliceae</taxon>
        <taxon>Populus</taxon>
    </lineage>
</organism>
<proteinExistence type="predicted"/>
<evidence type="ECO:0000313" key="1">
    <source>
        <dbReference type="EMBL" id="KAG6751759.1"/>
    </source>
</evidence>
<dbReference type="InterPro" id="IPR046960">
    <property type="entry name" value="PPR_At4g14850-like_plant"/>
</dbReference>
<protein>
    <recommendedName>
        <fullName evidence="3">Pentatricopeptide repeat-containing protein</fullName>
    </recommendedName>
</protein>
<evidence type="ECO:0000313" key="2">
    <source>
        <dbReference type="Proteomes" id="UP000886885"/>
    </source>
</evidence>
<dbReference type="EMBL" id="JAAWWB010000025">
    <property type="protein sequence ID" value="KAG6751759.1"/>
    <property type="molecule type" value="Genomic_DNA"/>
</dbReference>
<reference evidence="1" key="1">
    <citation type="journal article" date="2020" name="bioRxiv">
        <title>Hybrid origin of Populus tomentosa Carr. identified through genome sequencing and phylogenomic analysis.</title>
        <authorList>
            <person name="An X."/>
            <person name="Gao K."/>
            <person name="Chen Z."/>
            <person name="Li J."/>
            <person name="Yang X."/>
            <person name="Yang X."/>
            <person name="Zhou J."/>
            <person name="Guo T."/>
            <person name="Zhao T."/>
            <person name="Huang S."/>
            <person name="Miao D."/>
            <person name="Khan W.U."/>
            <person name="Rao P."/>
            <person name="Ye M."/>
            <person name="Lei B."/>
            <person name="Liao W."/>
            <person name="Wang J."/>
            <person name="Ji L."/>
            <person name="Li Y."/>
            <person name="Guo B."/>
            <person name="Mustafa N.S."/>
            <person name="Li S."/>
            <person name="Yun Q."/>
            <person name="Keller S.R."/>
            <person name="Mao J."/>
            <person name="Zhang R."/>
            <person name="Strauss S.H."/>
        </authorList>
    </citation>
    <scope>NUCLEOTIDE SEQUENCE</scope>
    <source>
        <strain evidence="1">GM15</strain>
        <tissue evidence="1">Leaf</tissue>
    </source>
</reference>
<keyword evidence="2" id="KW-1185">Reference proteome</keyword>
<dbReference type="InterPro" id="IPR002885">
    <property type="entry name" value="PPR_rpt"/>
</dbReference>
<dbReference type="GO" id="GO:0003723">
    <property type="term" value="F:RNA binding"/>
    <property type="evidence" value="ECO:0007669"/>
    <property type="project" value="InterPro"/>
</dbReference>
<dbReference type="AlphaFoldDB" id="A0A8X8CE20"/>